<evidence type="ECO:0000256" key="2">
    <source>
        <dbReference type="SAM" id="MobiDB-lite"/>
    </source>
</evidence>
<evidence type="ECO:0000256" key="1">
    <source>
        <dbReference type="SAM" id="Coils"/>
    </source>
</evidence>
<dbReference type="RefSeq" id="WP_382416698.1">
    <property type="nucleotide sequence ID" value="NZ_AP031500.1"/>
</dbReference>
<reference evidence="5" key="1">
    <citation type="journal article" date="2019" name="Int. J. Syst. Evol. Microbiol.">
        <title>The Global Catalogue of Microorganisms (GCM) 10K type strain sequencing project: providing services to taxonomists for standard genome sequencing and annotation.</title>
        <authorList>
            <consortium name="The Broad Institute Genomics Platform"/>
            <consortium name="The Broad Institute Genome Sequencing Center for Infectious Disease"/>
            <person name="Wu L."/>
            <person name="Ma J."/>
        </authorList>
    </citation>
    <scope>NUCLEOTIDE SEQUENCE [LARGE SCALE GENOMIC DNA]</scope>
    <source>
        <strain evidence="5">KCTC 52141</strain>
    </source>
</reference>
<dbReference type="Pfam" id="PF04375">
    <property type="entry name" value="HemX"/>
    <property type="match status" value="1"/>
</dbReference>
<keyword evidence="3" id="KW-0812">Transmembrane</keyword>
<name>A0ABV7HVS4_9GAMM</name>
<feature type="transmembrane region" description="Helical" evidence="3">
    <location>
        <begin position="70"/>
        <end position="91"/>
    </location>
</feature>
<accession>A0ABV7HVS4</accession>
<comment type="caution">
    <text evidence="4">The sequence shown here is derived from an EMBL/GenBank/DDBJ whole genome shotgun (WGS) entry which is preliminary data.</text>
</comment>
<dbReference type="Proteomes" id="UP001595548">
    <property type="component" value="Unassembled WGS sequence"/>
</dbReference>
<keyword evidence="1" id="KW-0175">Coiled coil</keyword>
<gene>
    <name evidence="4" type="ORF">ACFOEB_11200</name>
</gene>
<keyword evidence="5" id="KW-1185">Reference proteome</keyword>
<sequence>MAQDDSQDNEKLPVVGASDSGPETSEPDAAAKSAATDKPSDKNASTGKANTTPPPKAKVKPAAKAPRRSALAVFCLLLIVVLAAAGGWFGWQMWRQLTHLEAELAASEPAVTKAFDPSAINREVNTVKRQLGQQNERLKQLQAERSDTSKINNLATQLAAMERRLQAFSDTSWDDWKLAEAAFLLRLASQRMLIEHNSSEAIALTQAADNILRDQQDPDLFGVRQTLARELTELKMVQPVDREGLYSRLQALTEQVDTLNQLQGYQRESIGPDAAITAESESQGVWQKVKASFSRAFSTLGSYIRVRDREQKIAPLLPPEQRYFLTQNLRLMLEQAQLGLLREQPRVYHQSLEKSQQWVKEYFEQDNRSKVMIDELAQLQQEPIVVELPDINQALGQLQAYIQKLHKIEAGGTP</sequence>
<organism evidence="4 5">
    <name type="scientific">Gilvimarinus japonicus</name>
    <dbReference type="NCBI Taxonomy" id="1796469"/>
    <lineage>
        <taxon>Bacteria</taxon>
        <taxon>Pseudomonadati</taxon>
        <taxon>Pseudomonadota</taxon>
        <taxon>Gammaproteobacteria</taxon>
        <taxon>Cellvibrionales</taxon>
        <taxon>Cellvibrionaceae</taxon>
        <taxon>Gilvimarinus</taxon>
    </lineage>
</organism>
<evidence type="ECO:0000313" key="5">
    <source>
        <dbReference type="Proteomes" id="UP001595548"/>
    </source>
</evidence>
<proteinExistence type="predicted"/>
<evidence type="ECO:0000313" key="4">
    <source>
        <dbReference type="EMBL" id="MFC3155767.1"/>
    </source>
</evidence>
<dbReference type="PANTHER" id="PTHR38043:SF1">
    <property type="entry name" value="PROTEIN HEMX"/>
    <property type="match status" value="1"/>
</dbReference>
<evidence type="ECO:0000256" key="3">
    <source>
        <dbReference type="SAM" id="Phobius"/>
    </source>
</evidence>
<protein>
    <submittedName>
        <fullName evidence="4">Uroporphyrinogen-III C-methyltransferase</fullName>
    </submittedName>
</protein>
<keyword evidence="3" id="KW-1133">Transmembrane helix</keyword>
<feature type="coiled-coil region" evidence="1">
    <location>
        <begin position="124"/>
        <end position="171"/>
    </location>
</feature>
<feature type="region of interest" description="Disordered" evidence="2">
    <location>
        <begin position="1"/>
        <end position="64"/>
    </location>
</feature>
<dbReference type="PANTHER" id="PTHR38043">
    <property type="entry name" value="PROTEIN HEMX"/>
    <property type="match status" value="1"/>
</dbReference>
<keyword evidence="3" id="KW-0472">Membrane</keyword>
<dbReference type="EMBL" id="JBHRTL010000007">
    <property type="protein sequence ID" value="MFC3155767.1"/>
    <property type="molecule type" value="Genomic_DNA"/>
</dbReference>
<dbReference type="InterPro" id="IPR007470">
    <property type="entry name" value="HemX"/>
</dbReference>